<dbReference type="AlphaFoldDB" id="A0ABD2ZK22"/>
<reference evidence="1 2" key="1">
    <citation type="submission" date="2024-11" db="EMBL/GenBank/DDBJ databases">
        <title>A near-complete genome assembly of Cinchona calisaya.</title>
        <authorList>
            <person name="Lian D.C."/>
            <person name="Zhao X.W."/>
            <person name="Wei L."/>
        </authorList>
    </citation>
    <scope>NUCLEOTIDE SEQUENCE [LARGE SCALE GENOMIC DNA]</scope>
    <source>
        <tissue evidence="1">Nenye</tissue>
    </source>
</reference>
<organism evidence="1 2">
    <name type="scientific">Cinchona calisaya</name>
    <dbReference type="NCBI Taxonomy" id="153742"/>
    <lineage>
        <taxon>Eukaryota</taxon>
        <taxon>Viridiplantae</taxon>
        <taxon>Streptophyta</taxon>
        <taxon>Embryophyta</taxon>
        <taxon>Tracheophyta</taxon>
        <taxon>Spermatophyta</taxon>
        <taxon>Magnoliopsida</taxon>
        <taxon>eudicotyledons</taxon>
        <taxon>Gunneridae</taxon>
        <taxon>Pentapetalae</taxon>
        <taxon>asterids</taxon>
        <taxon>lamiids</taxon>
        <taxon>Gentianales</taxon>
        <taxon>Rubiaceae</taxon>
        <taxon>Cinchonoideae</taxon>
        <taxon>Cinchoneae</taxon>
        <taxon>Cinchona</taxon>
    </lineage>
</organism>
<comment type="caution">
    <text evidence="1">The sequence shown here is derived from an EMBL/GenBank/DDBJ whole genome shotgun (WGS) entry which is preliminary data.</text>
</comment>
<accession>A0ABD2ZK22</accession>
<dbReference type="EMBL" id="JBJUIK010000008">
    <property type="protein sequence ID" value="KAL3519688.1"/>
    <property type="molecule type" value="Genomic_DNA"/>
</dbReference>
<name>A0ABD2ZK22_9GENT</name>
<dbReference type="Proteomes" id="UP001630127">
    <property type="component" value="Unassembled WGS sequence"/>
</dbReference>
<protein>
    <submittedName>
        <fullName evidence="1">Uncharacterized protein</fullName>
    </submittedName>
</protein>
<evidence type="ECO:0000313" key="2">
    <source>
        <dbReference type="Proteomes" id="UP001630127"/>
    </source>
</evidence>
<gene>
    <name evidence="1" type="ORF">ACH5RR_017837</name>
</gene>
<keyword evidence="2" id="KW-1185">Reference proteome</keyword>
<proteinExistence type="predicted"/>
<evidence type="ECO:0000313" key="1">
    <source>
        <dbReference type="EMBL" id="KAL3519688.1"/>
    </source>
</evidence>
<sequence>MEQGSNVKQLCDICQKKDTLWIAWIHTFKLKNRSIWSISMPHDNSRFWRKLLKLRRTIRPHIEAMVGNGEGIYMWYDNWHSQSPLIDSYGEDVIRNFNSHPQAKLKTIMLDNEWI</sequence>